<dbReference type="PANTHER" id="PTHR23091">
    <property type="entry name" value="N-TERMINAL ACETYLTRANSFERASE"/>
    <property type="match status" value="1"/>
</dbReference>
<dbReference type="InterPro" id="IPR016181">
    <property type="entry name" value="Acyl_CoA_acyltransferase"/>
</dbReference>
<gene>
    <name evidence="5" type="ordered locus">EROM_060390</name>
</gene>
<evidence type="ECO:0000313" key="5">
    <source>
        <dbReference type="EMBL" id="AFN83133.1"/>
    </source>
</evidence>
<dbReference type="PROSITE" id="PS51186">
    <property type="entry name" value="GNAT"/>
    <property type="match status" value="1"/>
</dbReference>
<dbReference type="AlphaFoldDB" id="I6ZIW7"/>
<evidence type="ECO:0000256" key="3">
    <source>
        <dbReference type="ARBA" id="ARBA00025786"/>
    </source>
</evidence>
<evidence type="ECO:0000259" key="4">
    <source>
        <dbReference type="PROSITE" id="PS51186"/>
    </source>
</evidence>
<evidence type="ECO:0000256" key="2">
    <source>
        <dbReference type="ARBA" id="ARBA00023315"/>
    </source>
</evidence>
<keyword evidence="6" id="KW-1185">Reference proteome</keyword>
<dbReference type="PANTHER" id="PTHR23091:SF4">
    <property type="entry name" value="N-TERMINAL AMINO-ACID N(ALPHA)-ACETYLTRANSFERASE NATA"/>
    <property type="match status" value="1"/>
</dbReference>
<name>I6ZIW7_ENCRO</name>
<dbReference type="HOGENOM" id="CLU_013985_23_0_1"/>
<keyword evidence="2 5" id="KW-0012">Acyltransferase</keyword>
<dbReference type="GO" id="GO:0004596">
    <property type="term" value="F:protein-N-terminal amino-acid acetyltransferase activity"/>
    <property type="evidence" value="ECO:0007669"/>
    <property type="project" value="InterPro"/>
</dbReference>
<evidence type="ECO:0000256" key="1">
    <source>
        <dbReference type="ARBA" id="ARBA00022679"/>
    </source>
</evidence>
<dbReference type="SUPFAM" id="SSF55729">
    <property type="entry name" value="Acyl-CoA N-acyltransferases (Nat)"/>
    <property type="match status" value="1"/>
</dbReference>
<dbReference type="CDD" id="cd04301">
    <property type="entry name" value="NAT_SF"/>
    <property type="match status" value="1"/>
</dbReference>
<dbReference type="Pfam" id="PF00583">
    <property type="entry name" value="Acetyltransf_1"/>
    <property type="match status" value="1"/>
</dbReference>
<dbReference type="InterPro" id="IPR000182">
    <property type="entry name" value="GNAT_dom"/>
</dbReference>
<accession>I6ZIW7</accession>
<dbReference type="GO" id="GO:0031415">
    <property type="term" value="C:NatA complex"/>
    <property type="evidence" value="ECO:0007669"/>
    <property type="project" value="InterPro"/>
</dbReference>
<dbReference type="OrthoDB" id="25586at2759"/>
<dbReference type="Gene3D" id="3.40.630.30">
    <property type="match status" value="1"/>
</dbReference>
<dbReference type="EMBL" id="CP003523">
    <property type="protein sequence ID" value="AFN83133.1"/>
    <property type="molecule type" value="Genomic_DNA"/>
</dbReference>
<dbReference type="KEGG" id="ero:EROM_060390"/>
<comment type="similarity">
    <text evidence="3">Belongs to the acetyltransferase family. ARD1 subfamily.</text>
</comment>
<protein>
    <submittedName>
        <fullName evidence="5">N-terminal acyltransferase complex subunit Ard1</fullName>
    </submittedName>
</protein>
<dbReference type="InterPro" id="IPR045047">
    <property type="entry name" value="Ard1-like"/>
</dbReference>
<dbReference type="VEuPathDB" id="MicrosporidiaDB:EROM_060390"/>
<feature type="domain" description="N-acetyltransferase" evidence="4">
    <location>
        <begin position="10"/>
        <end position="158"/>
    </location>
</feature>
<dbReference type="GeneID" id="20521436"/>
<proteinExistence type="inferred from homology"/>
<evidence type="ECO:0000313" key="6">
    <source>
        <dbReference type="Proteomes" id="UP000010094"/>
    </source>
</evidence>
<reference evidence="5 6" key="1">
    <citation type="journal article" date="2012" name="Proc. Natl. Acad. Sci. U.S.A.">
        <title>Gain and loss of multiple functionally related, horizontally transferred genes in the reduced genomes of two microsporidian parasites.</title>
        <authorList>
            <person name="Pombert J.-F."/>
            <person name="Selman M."/>
            <person name="Burki F."/>
            <person name="Bardell F.T."/>
            <person name="Farinelli L."/>
            <person name="Solter L.F."/>
            <person name="Whitman D.W."/>
            <person name="Weiss L.M."/>
            <person name="Corradi N."/>
            <person name="Keeling P.J."/>
        </authorList>
    </citation>
    <scope>NUCLEOTIDE SEQUENCE [LARGE SCALE GENOMIC DNA]</scope>
    <source>
        <strain evidence="5 6">SJ-2008</strain>
    </source>
</reference>
<keyword evidence="1" id="KW-0808">Transferase</keyword>
<sequence length="161" mass="18254">MEKEKKAEHVVFRGMRFKDLLQVQQLNVKNSTENFLLGTFLNSLSMSYTTSFVAETDEKVIGYSEAVFFKSKMKGHIYSICVDAPFRRSGIGRRLVNLSIDAMRIESQGRRCEIDLHVRASNVGAISLYRSAGFEIREANIPYYEAGAAGHRMSLWLESST</sequence>
<dbReference type="RefSeq" id="XP_009264630.1">
    <property type="nucleotide sequence ID" value="XM_009266355.1"/>
</dbReference>
<dbReference type="Proteomes" id="UP000010094">
    <property type="component" value="Chromosome VI"/>
</dbReference>
<organism evidence="5 6">
    <name type="scientific">Encephalitozoon romaleae (strain SJ-2008)</name>
    <name type="common">Microsporidian parasite</name>
    <dbReference type="NCBI Taxonomy" id="1178016"/>
    <lineage>
        <taxon>Eukaryota</taxon>
        <taxon>Fungi</taxon>
        <taxon>Fungi incertae sedis</taxon>
        <taxon>Microsporidia</taxon>
        <taxon>Unikaryonidae</taxon>
        <taxon>Encephalitozoon</taxon>
    </lineage>
</organism>